<reference evidence="4 5" key="1">
    <citation type="submission" date="2006-09" db="EMBL/GenBank/DDBJ databases">
        <authorList>
            <person name="Emerson D."/>
            <person name="Ferriera S."/>
            <person name="Johnson J."/>
            <person name="Kravitz S."/>
            <person name="Halpern A."/>
            <person name="Remington K."/>
            <person name="Beeson K."/>
            <person name="Tran B."/>
            <person name="Rogers Y.-H."/>
            <person name="Friedman R."/>
            <person name="Venter J.C."/>
        </authorList>
    </citation>
    <scope>NUCLEOTIDE SEQUENCE [LARGE SCALE GENOMIC DNA]</scope>
    <source>
        <strain evidence="4 5">PV-1</strain>
    </source>
</reference>
<dbReference type="Pfam" id="PF17482">
    <property type="entry name" value="Phage_sheath_1C"/>
    <property type="match status" value="1"/>
</dbReference>
<gene>
    <name evidence="4" type="ORF">SPV1_02757</name>
</gene>
<evidence type="ECO:0000313" key="4">
    <source>
        <dbReference type="EMBL" id="EAU55833.1"/>
    </source>
</evidence>
<dbReference type="InterPro" id="IPR035089">
    <property type="entry name" value="Phage_sheath_subtilisin"/>
</dbReference>
<dbReference type="Pfam" id="PF04984">
    <property type="entry name" value="Phage_sheath_1"/>
    <property type="match status" value="1"/>
</dbReference>
<feature type="domain" description="Tail sheath protein C-terminal" evidence="3">
    <location>
        <begin position="344"/>
        <end position="441"/>
    </location>
</feature>
<keyword evidence="5" id="KW-1185">Reference proteome</keyword>
<comment type="caution">
    <text evidence="4">The sequence shown here is derived from an EMBL/GenBank/DDBJ whole genome shotgun (WGS) entry which is preliminary data.</text>
</comment>
<evidence type="ECO:0000259" key="2">
    <source>
        <dbReference type="Pfam" id="PF04984"/>
    </source>
</evidence>
<dbReference type="PIRSF" id="PIRSF007349">
    <property type="entry name" value="Tsp_L"/>
    <property type="match status" value="1"/>
</dbReference>
<dbReference type="InterPro" id="IPR007067">
    <property type="entry name" value="Tail_sheath"/>
</dbReference>
<accession>Q0F1R7</accession>
<sequence>MAVNTLPANLYKVLVIGQRLAAGSVQANVAVDIFSDDEAAVYFGYGSIAHLTCRAAIKANRYLSLQAITLDDAAAGVAAADTVTITGPASANGAFGLDIDDQAVDIAVASGDSADAIAAALKAQIDLQPDLPVVATAALGVLTLTAKNKGTLGNGIKVSTRIKVAGVTAVTTAMSGGLNDPDISTALTAVYNAGHDILLCAFNDQTSLTALRTHIDAVSGPLEKRRCRATFGYNGTYAGATTMAATINSGRMLSCLVPGTDSPSYGVGAAMGSVAASEEDPARPLNDLPLTGIKPPPSASWLSGTQIEAALHNGVTPTHVGPGNKVQIVRSVTTYLLNANGVPDISMRDWQTIGTLDYVAAAIEQRIALRFPRDKKSVRTKARVKDEIMNVLYKLEDLEIIENVDANKAGLLLEDDAVDPDRYNTKIPVDVVNGLHVIANRLDLIL</sequence>
<evidence type="ECO:0000256" key="1">
    <source>
        <dbReference type="ARBA" id="ARBA00008005"/>
    </source>
</evidence>
<evidence type="ECO:0000313" key="5">
    <source>
        <dbReference type="Proteomes" id="UP000005297"/>
    </source>
</evidence>
<dbReference type="STRING" id="314344.AL013_10555"/>
<dbReference type="InterPro" id="IPR020287">
    <property type="entry name" value="Tail_sheath_C"/>
</dbReference>
<dbReference type="InParanoid" id="Q0F1R7"/>
<comment type="similarity">
    <text evidence="1">Belongs to the myoviridae tail sheath protein family.</text>
</comment>
<feature type="domain" description="Tail sheath protein subtilisin-like" evidence="2">
    <location>
        <begin position="177"/>
        <end position="334"/>
    </location>
</feature>
<protein>
    <submittedName>
        <fullName evidence="4">Tail sheath protein, putative</fullName>
    </submittedName>
</protein>
<name>Q0F1R7_9PROT</name>
<organism evidence="4 5">
    <name type="scientific">Mariprofundus ferrooxydans PV-1</name>
    <dbReference type="NCBI Taxonomy" id="314345"/>
    <lineage>
        <taxon>Bacteria</taxon>
        <taxon>Pseudomonadati</taxon>
        <taxon>Pseudomonadota</taxon>
        <taxon>Candidatius Mariprofundia</taxon>
        <taxon>Mariprofundales</taxon>
        <taxon>Mariprofundaceae</taxon>
        <taxon>Mariprofundus</taxon>
    </lineage>
</organism>
<dbReference type="EMBL" id="AATS01000002">
    <property type="protein sequence ID" value="EAU55833.1"/>
    <property type="molecule type" value="Genomic_DNA"/>
</dbReference>
<evidence type="ECO:0000259" key="3">
    <source>
        <dbReference type="Pfam" id="PF17482"/>
    </source>
</evidence>
<dbReference type="Proteomes" id="UP000005297">
    <property type="component" value="Unassembled WGS sequence"/>
</dbReference>
<proteinExistence type="inferred from homology"/>
<dbReference type="eggNOG" id="COG4386">
    <property type="taxonomic scope" value="Bacteria"/>
</dbReference>
<dbReference type="AlphaFoldDB" id="Q0F1R7"/>
<dbReference type="HOGENOM" id="CLU_023068_2_0_0"/>